<evidence type="ECO:0000256" key="1">
    <source>
        <dbReference type="SAM" id="Phobius"/>
    </source>
</evidence>
<keyword evidence="1" id="KW-1133">Transmembrane helix</keyword>
<gene>
    <name evidence="2" type="ordered locus">Plut_1715</name>
</gene>
<proteinExistence type="predicted"/>
<dbReference type="STRING" id="319225.Plut_1715"/>
<dbReference type="EMBL" id="CP000096">
    <property type="protein sequence ID" value="ABB24569.1"/>
    <property type="molecule type" value="Genomic_DNA"/>
</dbReference>
<dbReference type="Proteomes" id="UP000002709">
    <property type="component" value="Chromosome"/>
</dbReference>
<organism evidence="2 3">
    <name type="scientific">Chlorobium luteolum (strain DSM 273 / BCRC 81028 / 2530)</name>
    <name type="common">Pelodictyon luteolum</name>
    <dbReference type="NCBI Taxonomy" id="319225"/>
    <lineage>
        <taxon>Bacteria</taxon>
        <taxon>Pseudomonadati</taxon>
        <taxon>Chlorobiota</taxon>
        <taxon>Chlorobiia</taxon>
        <taxon>Chlorobiales</taxon>
        <taxon>Chlorobiaceae</taxon>
        <taxon>Chlorobium/Pelodictyon group</taxon>
        <taxon>Pelodictyon</taxon>
    </lineage>
</organism>
<dbReference type="HOGENOM" id="CLU_144655_0_0_10"/>
<name>Q3B262_CHLL3</name>
<feature type="transmembrane region" description="Helical" evidence="1">
    <location>
        <begin position="86"/>
        <end position="104"/>
    </location>
</feature>
<keyword evidence="1" id="KW-0472">Membrane</keyword>
<sequence>MQKSDRQLQQEDRKTGVSRLLDDTISSTFDDVKAIIDARLELMKIEFSEKIALLAAVLVIALILLGGTAYLVTTVALFIGELSGRTSLGFLAISLIFIGCFIYFTRFRPSILKEWIQKFIISLYD</sequence>
<dbReference type="RefSeq" id="WP_011358441.1">
    <property type="nucleotide sequence ID" value="NC_007512.1"/>
</dbReference>
<dbReference type="AlphaFoldDB" id="Q3B262"/>
<evidence type="ECO:0000313" key="2">
    <source>
        <dbReference type="EMBL" id="ABB24569.1"/>
    </source>
</evidence>
<accession>Q3B262</accession>
<keyword evidence="3" id="KW-1185">Reference proteome</keyword>
<protein>
    <recommendedName>
        <fullName evidence="4">Phage holin family protein</fullName>
    </recommendedName>
</protein>
<keyword evidence="1" id="KW-0812">Transmembrane</keyword>
<evidence type="ECO:0008006" key="4">
    <source>
        <dbReference type="Google" id="ProtNLM"/>
    </source>
</evidence>
<dbReference type="KEGG" id="plt:Plut_1715"/>
<feature type="transmembrane region" description="Helical" evidence="1">
    <location>
        <begin position="51"/>
        <end position="80"/>
    </location>
</feature>
<reference evidence="3" key="1">
    <citation type="submission" date="2005-08" db="EMBL/GenBank/DDBJ databases">
        <title>Complete sequence of Pelodictyon luteolum DSM 273.</title>
        <authorList>
            <consortium name="US DOE Joint Genome Institute"/>
            <person name="Copeland A."/>
            <person name="Lucas S."/>
            <person name="Lapidus A."/>
            <person name="Barry K."/>
            <person name="Detter J.C."/>
            <person name="Glavina T."/>
            <person name="Hammon N."/>
            <person name="Israni S."/>
            <person name="Pitluck S."/>
            <person name="Bryant D."/>
            <person name="Schmutz J."/>
            <person name="Larimer F."/>
            <person name="Land M."/>
            <person name="Kyrpides N."/>
            <person name="Ivanova N."/>
            <person name="Richardson P."/>
        </authorList>
    </citation>
    <scope>NUCLEOTIDE SEQUENCE [LARGE SCALE GENOMIC DNA]</scope>
    <source>
        <strain evidence="3">DSM 273 / BCRC 81028 / 2530</strain>
    </source>
</reference>
<evidence type="ECO:0000313" key="3">
    <source>
        <dbReference type="Proteomes" id="UP000002709"/>
    </source>
</evidence>
<dbReference type="OrthoDB" id="595316at2"/>